<feature type="binding site" evidence="6">
    <location>
        <begin position="125"/>
        <end position="133"/>
    </location>
    <ligand>
        <name>ATP</name>
        <dbReference type="ChEBI" id="CHEBI:30616"/>
    </ligand>
</feature>
<feature type="binding site" evidence="6">
    <location>
        <position position="38"/>
    </location>
    <ligand>
        <name>substrate</name>
    </ligand>
</feature>
<sequence>MLCKAASLLPTVFVILTDNLDLCQLKQYQNSKRISLYLSTKDEIDTLPILKHIFDMEKEAFVPQYHGKTMEMVKLKSMEDYETLPLTKWNIKQPSITENQENALKTGGLDLVILPGVAFTVNGKRLGHGMGYYDKYLKRCFQKNIKPYLIAVGFKEQIQEDVPVNENDVPVDIVLTG</sequence>
<dbReference type="GO" id="GO:0035999">
    <property type="term" value="P:tetrahydrofolate interconversion"/>
    <property type="evidence" value="ECO:0007669"/>
    <property type="project" value="TreeGrafter"/>
</dbReference>
<dbReference type="EMBL" id="KQ981693">
    <property type="protein sequence ID" value="KYN37744.1"/>
    <property type="molecule type" value="Genomic_DNA"/>
</dbReference>
<comment type="similarity">
    <text evidence="1 7">Belongs to the 5-formyltetrahydrofolate cyclo-ligase family.</text>
</comment>
<dbReference type="PANTHER" id="PTHR23407:SF1">
    <property type="entry name" value="5-FORMYLTETRAHYDROFOLATE CYCLO-LIGASE"/>
    <property type="match status" value="1"/>
</dbReference>
<comment type="cofactor">
    <cofactor evidence="7">
        <name>Mg(2+)</name>
        <dbReference type="ChEBI" id="CHEBI:18420"/>
    </cofactor>
</comment>
<evidence type="ECO:0000256" key="7">
    <source>
        <dbReference type="RuleBase" id="RU361279"/>
    </source>
</evidence>
<dbReference type="GO" id="GO:0009396">
    <property type="term" value="P:folic acid-containing compound biosynthetic process"/>
    <property type="evidence" value="ECO:0007669"/>
    <property type="project" value="TreeGrafter"/>
</dbReference>
<name>A0A195FCH5_9HYME</name>
<dbReference type="Proteomes" id="UP000078541">
    <property type="component" value="Unassembled WGS sequence"/>
</dbReference>
<keyword evidence="7" id="KW-0460">Magnesium</keyword>
<dbReference type="Gene3D" id="3.40.50.10420">
    <property type="entry name" value="NagB/RpiA/CoA transferase-like"/>
    <property type="match status" value="1"/>
</dbReference>
<evidence type="ECO:0000256" key="6">
    <source>
        <dbReference type="PIRSR" id="PIRSR006806-1"/>
    </source>
</evidence>
<evidence type="ECO:0000256" key="8">
    <source>
        <dbReference type="SAM" id="SignalP"/>
    </source>
</evidence>
<dbReference type="PANTHER" id="PTHR23407">
    <property type="entry name" value="ATPASE INHIBITOR/5-FORMYLTETRAHYDROFOLATE CYCLO-LIGASE"/>
    <property type="match status" value="1"/>
</dbReference>
<keyword evidence="2 6" id="KW-0547">Nucleotide-binding</keyword>
<protein>
    <recommendedName>
        <fullName evidence="5 7">5-formyltetrahydrofolate cyclo-ligase</fullName>
        <ecNumber evidence="5 7">6.3.3.2</ecNumber>
    </recommendedName>
</protein>
<evidence type="ECO:0000256" key="2">
    <source>
        <dbReference type="ARBA" id="ARBA00022741"/>
    </source>
</evidence>
<evidence type="ECO:0000256" key="5">
    <source>
        <dbReference type="ARBA" id="ARBA00038966"/>
    </source>
</evidence>
<dbReference type="GO" id="GO:0030272">
    <property type="term" value="F:5-formyltetrahydrofolate cyclo-ligase activity"/>
    <property type="evidence" value="ECO:0007669"/>
    <property type="project" value="UniProtKB-EC"/>
</dbReference>
<feature type="chain" id="PRO_5008271333" description="5-formyltetrahydrofolate cyclo-ligase" evidence="8">
    <location>
        <begin position="18"/>
        <end position="177"/>
    </location>
</feature>
<keyword evidence="9" id="KW-0436">Ligase</keyword>
<dbReference type="STRING" id="34720.A0A195FCH5"/>
<keyword evidence="7" id="KW-0479">Metal-binding</keyword>
<dbReference type="GO" id="GO:0005524">
    <property type="term" value="F:ATP binding"/>
    <property type="evidence" value="ECO:0007669"/>
    <property type="project" value="UniProtKB-KW"/>
</dbReference>
<dbReference type="GO" id="GO:0046872">
    <property type="term" value="F:metal ion binding"/>
    <property type="evidence" value="ECO:0007669"/>
    <property type="project" value="UniProtKB-KW"/>
</dbReference>
<dbReference type="NCBIfam" id="TIGR02727">
    <property type="entry name" value="MTHFS_bact"/>
    <property type="match status" value="1"/>
</dbReference>
<evidence type="ECO:0000313" key="10">
    <source>
        <dbReference type="Proteomes" id="UP000078541"/>
    </source>
</evidence>
<dbReference type="InterPro" id="IPR024185">
    <property type="entry name" value="FTHF_cligase-like_sf"/>
</dbReference>
<dbReference type="Pfam" id="PF01812">
    <property type="entry name" value="5-FTHF_cyc-lig"/>
    <property type="match status" value="1"/>
</dbReference>
<reference evidence="9 10" key="1">
    <citation type="submission" date="2016-03" db="EMBL/GenBank/DDBJ databases">
        <title>Trachymyrmex septentrionalis WGS genome.</title>
        <authorList>
            <person name="Nygaard S."/>
            <person name="Hu H."/>
            <person name="Boomsma J."/>
            <person name="Zhang G."/>
        </authorList>
    </citation>
    <scope>NUCLEOTIDE SEQUENCE [LARGE SCALE GENOMIC DNA]</scope>
    <source>
        <strain evidence="9">Tsep2-gDNA-1</strain>
        <tissue evidence="9">Whole body</tissue>
    </source>
</reference>
<dbReference type="InterPro" id="IPR037171">
    <property type="entry name" value="NagB/RpiA_transferase-like"/>
</dbReference>
<dbReference type="EC" id="6.3.3.2" evidence="5 7"/>
<dbReference type="PIRSF" id="PIRSF006806">
    <property type="entry name" value="FTHF_cligase"/>
    <property type="match status" value="1"/>
</dbReference>
<comment type="catalytic activity">
    <reaction evidence="4 7">
        <text>(6S)-5-formyl-5,6,7,8-tetrahydrofolate + ATP = (6R)-5,10-methenyltetrahydrofolate + ADP + phosphate</text>
        <dbReference type="Rhea" id="RHEA:10488"/>
        <dbReference type="ChEBI" id="CHEBI:30616"/>
        <dbReference type="ChEBI" id="CHEBI:43474"/>
        <dbReference type="ChEBI" id="CHEBI:57455"/>
        <dbReference type="ChEBI" id="CHEBI:57457"/>
        <dbReference type="ChEBI" id="CHEBI:456216"/>
        <dbReference type="EC" id="6.3.3.2"/>
    </reaction>
</comment>
<evidence type="ECO:0000256" key="4">
    <source>
        <dbReference type="ARBA" id="ARBA00036539"/>
    </source>
</evidence>
<dbReference type="FunFam" id="3.40.50.10420:FF:000007">
    <property type="entry name" value="5-formyltetrahydrofolate cyclo-ligase"/>
    <property type="match status" value="1"/>
</dbReference>
<feature type="binding site" evidence="6">
    <location>
        <position position="43"/>
    </location>
    <ligand>
        <name>substrate</name>
    </ligand>
</feature>
<keyword evidence="8" id="KW-0732">Signal</keyword>
<proteinExistence type="inferred from homology"/>
<keyword evidence="10" id="KW-1185">Reference proteome</keyword>
<organism evidence="9 10">
    <name type="scientific">Trachymyrmex septentrionalis</name>
    <dbReference type="NCBI Taxonomy" id="34720"/>
    <lineage>
        <taxon>Eukaryota</taxon>
        <taxon>Metazoa</taxon>
        <taxon>Ecdysozoa</taxon>
        <taxon>Arthropoda</taxon>
        <taxon>Hexapoda</taxon>
        <taxon>Insecta</taxon>
        <taxon>Pterygota</taxon>
        <taxon>Neoptera</taxon>
        <taxon>Endopterygota</taxon>
        <taxon>Hymenoptera</taxon>
        <taxon>Apocrita</taxon>
        <taxon>Aculeata</taxon>
        <taxon>Formicoidea</taxon>
        <taxon>Formicidae</taxon>
        <taxon>Myrmicinae</taxon>
        <taxon>Trachymyrmex</taxon>
    </lineage>
</organism>
<evidence type="ECO:0000256" key="3">
    <source>
        <dbReference type="ARBA" id="ARBA00022840"/>
    </source>
</evidence>
<evidence type="ECO:0000313" key="9">
    <source>
        <dbReference type="EMBL" id="KYN37744.1"/>
    </source>
</evidence>
<gene>
    <name evidence="9" type="ORF">ALC56_07943</name>
</gene>
<dbReference type="InterPro" id="IPR002698">
    <property type="entry name" value="FTHF_cligase"/>
</dbReference>
<dbReference type="SUPFAM" id="SSF100950">
    <property type="entry name" value="NagB/RpiA/CoA transferase-like"/>
    <property type="match status" value="1"/>
</dbReference>
<evidence type="ECO:0000256" key="1">
    <source>
        <dbReference type="ARBA" id="ARBA00010638"/>
    </source>
</evidence>
<accession>A0A195FCH5</accession>
<feature type="signal peptide" evidence="8">
    <location>
        <begin position="1"/>
        <end position="17"/>
    </location>
</feature>
<dbReference type="GO" id="GO:0005739">
    <property type="term" value="C:mitochondrion"/>
    <property type="evidence" value="ECO:0007669"/>
    <property type="project" value="TreeGrafter"/>
</dbReference>
<keyword evidence="3 6" id="KW-0067">ATP-binding</keyword>
<dbReference type="AlphaFoldDB" id="A0A195FCH5"/>